<dbReference type="AlphaFoldDB" id="A0A2G8K2P1"/>
<keyword evidence="1" id="KW-1133">Transmembrane helix</keyword>
<evidence type="ECO:0000313" key="2">
    <source>
        <dbReference type="EMBL" id="PIK42276.1"/>
    </source>
</evidence>
<gene>
    <name evidence="2" type="ORF">BSL78_20866</name>
</gene>
<proteinExistence type="predicted"/>
<protein>
    <submittedName>
        <fullName evidence="2">Uncharacterized protein</fullName>
    </submittedName>
</protein>
<keyword evidence="3" id="KW-1185">Reference proteome</keyword>
<sequence>ICFHLFFLIGFQLFGQNDMEHLSWVKPKSERYFRSQFTTKYVYFETGLLLLVLICFQHFGQ</sequence>
<name>A0A2G8K2P1_STIJA</name>
<evidence type="ECO:0000313" key="3">
    <source>
        <dbReference type="Proteomes" id="UP000230750"/>
    </source>
</evidence>
<feature type="non-terminal residue" evidence="2">
    <location>
        <position position="1"/>
    </location>
</feature>
<organism evidence="2 3">
    <name type="scientific">Stichopus japonicus</name>
    <name type="common">Sea cucumber</name>
    <dbReference type="NCBI Taxonomy" id="307972"/>
    <lineage>
        <taxon>Eukaryota</taxon>
        <taxon>Metazoa</taxon>
        <taxon>Echinodermata</taxon>
        <taxon>Eleutherozoa</taxon>
        <taxon>Echinozoa</taxon>
        <taxon>Holothuroidea</taxon>
        <taxon>Aspidochirotacea</taxon>
        <taxon>Aspidochirotida</taxon>
        <taxon>Stichopodidae</taxon>
        <taxon>Apostichopus</taxon>
    </lineage>
</organism>
<keyword evidence="1" id="KW-0472">Membrane</keyword>
<feature type="transmembrane region" description="Helical" evidence="1">
    <location>
        <begin position="41"/>
        <end position="59"/>
    </location>
</feature>
<comment type="caution">
    <text evidence="2">The sequence shown here is derived from an EMBL/GenBank/DDBJ whole genome shotgun (WGS) entry which is preliminary data.</text>
</comment>
<reference evidence="2 3" key="1">
    <citation type="journal article" date="2017" name="PLoS Biol.">
        <title>The sea cucumber genome provides insights into morphological evolution and visceral regeneration.</title>
        <authorList>
            <person name="Zhang X."/>
            <person name="Sun L."/>
            <person name="Yuan J."/>
            <person name="Sun Y."/>
            <person name="Gao Y."/>
            <person name="Zhang L."/>
            <person name="Li S."/>
            <person name="Dai H."/>
            <person name="Hamel J.F."/>
            <person name="Liu C."/>
            <person name="Yu Y."/>
            <person name="Liu S."/>
            <person name="Lin W."/>
            <person name="Guo K."/>
            <person name="Jin S."/>
            <person name="Xu P."/>
            <person name="Storey K.B."/>
            <person name="Huan P."/>
            <person name="Zhang T."/>
            <person name="Zhou Y."/>
            <person name="Zhang J."/>
            <person name="Lin C."/>
            <person name="Li X."/>
            <person name="Xing L."/>
            <person name="Huo D."/>
            <person name="Sun M."/>
            <person name="Wang L."/>
            <person name="Mercier A."/>
            <person name="Li F."/>
            <person name="Yang H."/>
            <person name="Xiang J."/>
        </authorList>
    </citation>
    <scope>NUCLEOTIDE SEQUENCE [LARGE SCALE GENOMIC DNA]</scope>
    <source>
        <strain evidence="2">Shaxun</strain>
        <tissue evidence="2">Muscle</tissue>
    </source>
</reference>
<dbReference type="EMBL" id="MRZV01000946">
    <property type="protein sequence ID" value="PIK42276.1"/>
    <property type="molecule type" value="Genomic_DNA"/>
</dbReference>
<accession>A0A2G8K2P1</accession>
<feature type="non-terminal residue" evidence="2">
    <location>
        <position position="61"/>
    </location>
</feature>
<evidence type="ECO:0000256" key="1">
    <source>
        <dbReference type="SAM" id="Phobius"/>
    </source>
</evidence>
<keyword evidence="1" id="KW-0812">Transmembrane</keyword>
<dbReference type="Proteomes" id="UP000230750">
    <property type="component" value="Unassembled WGS sequence"/>
</dbReference>